<dbReference type="Gene3D" id="3.90.550.10">
    <property type="entry name" value="Spore Coat Polysaccharide Biosynthesis Protein SpsA, Chain A"/>
    <property type="match status" value="1"/>
</dbReference>
<dbReference type="SUPFAM" id="SSF53448">
    <property type="entry name" value="Nucleotide-diphospho-sugar transferases"/>
    <property type="match status" value="1"/>
</dbReference>
<dbReference type="OrthoDB" id="9802649at2"/>
<protein>
    <submittedName>
        <fullName evidence="5">Glycosyl transferase family 2</fullName>
    </submittedName>
</protein>
<evidence type="ECO:0000256" key="3">
    <source>
        <dbReference type="ARBA" id="ARBA00022679"/>
    </source>
</evidence>
<evidence type="ECO:0000256" key="1">
    <source>
        <dbReference type="ARBA" id="ARBA00006739"/>
    </source>
</evidence>
<dbReference type="PANTHER" id="PTHR43685">
    <property type="entry name" value="GLYCOSYLTRANSFERASE"/>
    <property type="match status" value="1"/>
</dbReference>
<dbReference type="InterPro" id="IPR029044">
    <property type="entry name" value="Nucleotide-diphossugar_trans"/>
</dbReference>
<dbReference type="AlphaFoldDB" id="A0A447ITK3"/>
<organism evidence="5 6">
    <name type="scientific">Paracoccus haematequi</name>
    <dbReference type="NCBI Taxonomy" id="2491866"/>
    <lineage>
        <taxon>Bacteria</taxon>
        <taxon>Pseudomonadati</taxon>
        <taxon>Pseudomonadota</taxon>
        <taxon>Alphaproteobacteria</taxon>
        <taxon>Rhodobacterales</taxon>
        <taxon>Paracoccaceae</taxon>
        <taxon>Paracoccus</taxon>
    </lineage>
</organism>
<dbReference type="Pfam" id="PF00535">
    <property type="entry name" value="Glycos_transf_2"/>
    <property type="match status" value="1"/>
</dbReference>
<dbReference type="PANTHER" id="PTHR43685:SF5">
    <property type="entry name" value="GLYCOSYLTRANSFERASE EPSE-RELATED"/>
    <property type="match status" value="1"/>
</dbReference>
<sequence length="301" mass="32406">MTVTILLATRDGAAFLPGQLDSYLGQTLPDWRLLASDDRSRDATPAILERFRRDHPGRVTLAQGPGTGAAANFLSLIRAAPDADHTAFSDQDDLWLPGKIARAVAMLGRVPGDRPALYASRVTVCDRSLRPLRLSPAPDRPPGFRNALVQNILHGHSIVMNRAATALLRQAAARWPDVVMHDWWAYQVVTGAGGRIVFDGESHVLYRQHGGNAVGASQGLGVRLRPLVLRRQAHWMTANLAALAQTADLLAPDRRALLDRLCAARAAGRAAFAAACWREGLCRQGPGGRLAPALAALTGRL</sequence>
<feature type="domain" description="Glycosyltransferase 2-like" evidence="4">
    <location>
        <begin position="5"/>
        <end position="109"/>
    </location>
</feature>
<proteinExistence type="inferred from homology"/>
<evidence type="ECO:0000256" key="2">
    <source>
        <dbReference type="ARBA" id="ARBA00022676"/>
    </source>
</evidence>
<dbReference type="InterPro" id="IPR050834">
    <property type="entry name" value="Glycosyltransf_2"/>
</dbReference>
<keyword evidence="3 5" id="KW-0808">Transferase</keyword>
<accession>A0A447ITK3</accession>
<dbReference type="GO" id="GO:0016757">
    <property type="term" value="F:glycosyltransferase activity"/>
    <property type="evidence" value="ECO:0007669"/>
    <property type="project" value="UniProtKB-KW"/>
</dbReference>
<evidence type="ECO:0000259" key="4">
    <source>
        <dbReference type="Pfam" id="PF00535"/>
    </source>
</evidence>
<keyword evidence="6" id="KW-1185">Reference proteome</keyword>
<evidence type="ECO:0000313" key="5">
    <source>
        <dbReference type="EMBL" id="VDS10779.1"/>
    </source>
</evidence>
<comment type="similarity">
    <text evidence="1">Belongs to the glycosyltransferase 2 family.</text>
</comment>
<dbReference type="InterPro" id="IPR001173">
    <property type="entry name" value="Glyco_trans_2-like"/>
</dbReference>
<evidence type="ECO:0000313" key="6">
    <source>
        <dbReference type="Proteomes" id="UP000270743"/>
    </source>
</evidence>
<reference evidence="5 6" key="1">
    <citation type="submission" date="2018-12" db="EMBL/GenBank/DDBJ databases">
        <authorList>
            <person name="Criscuolo A."/>
        </authorList>
    </citation>
    <scope>NUCLEOTIDE SEQUENCE [LARGE SCALE GENOMIC DNA]</scope>
    <source>
        <strain evidence="5">ACIP1116241</strain>
    </source>
</reference>
<dbReference type="RefSeq" id="WP_126156314.1">
    <property type="nucleotide sequence ID" value="NZ_UZWE01000079.1"/>
</dbReference>
<dbReference type="Proteomes" id="UP000270743">
    <property type="component" value="Unassembled WGS sequence"/>
</dbReference>
<dbReference type="CDD" id="cd04196">
    <property type="entry name" value="GT_2_like_d"/>
    <property type="match status" value="1"/>
</dbReference>
<keyword evidence="2" id="KW-0328">Glycosyltransferase</keyword>
<gene>
    <name evidence="5" type="ORF">PARHAE_03998</name>
</gene>
<name>A0A447ITK3_9RHOB</name>
<dbReference type="EMBL" id="UZWE01000079">
    <property type="protein sequence ID" value="VDS10779.1"/>
    <property type="molecule type" value="Genomic_DNA"/>
</dbReference>